<sequence>MDHGLSNIGIAKKERGNLMHLCLTWHPGSKHKNELKDITQGSNAHMYKHSQVLEPGPIKKGSASILSSTTRTPGDADKDNEAHSIRQLTMLSHLRMGWFPWD</sequence>
<keyword evidence="2" id="KW-1185">Reference proteome</keyword>
<organism evidence="1 2">
    <name type="scientific">Hydnum rufescens UP504</name>
    <dbReference type="NCBI Taxonomy" id="1448309"/>
    <lineage>
        <taxon>Eukaryota</taxon>
        <taxon>Fungi</taxon>
        <taxon>Dikarya</taxon>
        <taxon>Basidiomycota</taxon>
        <taxon>Agaricomycotina</taxon>
        <taxon>Agaricomycetes</taxon>
        <taxon>Cantharellales</taxon>
        <taxon>Hydnaceae</taxon>
        <taxon>Hydnum</taxon>
    </lineage>
</organism>
<protein>
    <submittedName>
        <fullName evidence="1">Uncharacterized protein</fullName>
    </submittedName>
</protein>
<proteinExistence type="predicted"/>
<evidence type="ECO:0000313" key="2">
    <source>
        <dbReference type="Proteomes" id="UP000886523"/>
    </source>
</evidence>
<comment type="caution">
    <text evidence="1">The sequence shown here is derived from an EMBL/GenBank/DDBJ whole genome shotgun (WGS) entry which is preliminary data.</text>
</comment>
<dbReference type="Proteomes" id="UP000886523">
    <property type="component" value="Unassembled WGS sequence"/>
</dbReference>
<reference evidence="1" key="1">
    <citation type="journal article" date="2020" name="Nat. Commun.">
        <title>Large-scale genome sequencing of mycorrhizal fungi provides insights into the early evolution of symbiotic traits.</title>
        <authorList>
            <person name="Miyauchi S."/>
            <person name="Kiss E."/>
            <person name="Kuo A."/>
            <person name="Drula E."/>
            <person name="Kohler A."/>
            <person name="Sanchez-Garcia M."/>
            <person name="Morin E."/>
            <person name="Andreopoulos B."/>
            <person name="Barry K.W."/>
            <person name="Bonito G."/>
            <person name="Buee M."/>
            <person name="Carver A."/>
            <person name="Chen C."/>
            <person name="Cichocki N."/>
            <person name="Clum A."/>
            <person name="Culley D."/>
            <person name="Crous P.W."/>
            <person name="Fauchery L."/>
            <person name="Girlanda M."/>
            <person name="Hayes R.D."/>
            <person name="Keri Z."/>
            <person name="LaButti K."/>
            <person name="Lipzen A."/>
            <person name="Lombard V."/>
            <person name="Magnuson J."/>
            <person name="Maillard F."/>
            <person name="Murat C."/>
            <person name="Nolan M."/>
            <person name="Ohm R.A."/>
            <person name="Pangilinan J."/>
            <person name="Pereira M.F."/>
            <person name="Perotto S."/>
            <person name="Peter M."/>
            <person name="Pfister S."/>
            <person name="Riley R."/>
            <person name="Sitrit Y."/>
            <person name="Stielow J.B."/>
            <person name="Szollosi G."/>
            <person name="Zifcakova L."/>
            <person name="Stursova M."/>
            <person name="Spatafora J.W."/>
            <person name="Tedersoo L."/>
            <person name="Vaario L.M."/>
            <person name="Yamada A."/>
            <person name="Yan M."/>
            <person name="Wang P."/>
            <person name="Xu J."/>
            <person name="Bruns T."/>
            <person name="Baldrian P."/>
            <person name="Vilgalys R."/>
            <person name="Dunand C."/>
            <person name="Henrissat B."/>
            <person name="Grigoriev I.V."/>
            <person name="Hibbett D."/>
            <person name="Nagy L.G."/>
            <person name="Martin F.M."/>
        </authorList>
    </citation>
    <scope>NUCLEOTIDE SEQUENCE</scope>
    <source>
        <strain evidence="1">UP504</strain>
    </source>
</reference>
<dbReference type="EMBL" id="MU128949">
    <property type="protein sequence ID" value="KAF9515495.1"/>
    <property type="molecule type" value="Genomic_DNA"/>
</dbReference>
<name>A0A9P6B0Y0_9AGAM</name>
<gene>
    <name evidence="1" type="ORF">BS47DRAFT_1360942</name>
</gene>
<dbReference type="AlphaFoldDB" id="A0A9P6B0Y0"/>
<accession>A0A9P6B0Y0</accession>
<evidence type="ECO:0000313" key="1">
    <source>
        <dbReference type="EMBL" id="KAF9515495.1"/>
    </source>
</evidence>